<dbReference type="GeneID" id="75140872"/>
<dbReference type="Gene3D" id="3.60.130.10">
    <property type="entry name" value="Clavaminate synthase-like"/>
    <property type="match status" value="1"/>
</dbReference>
<dbReference type="GO" id="GO:0051213">
    <property type="term" value="F:dioxygenase activity"/>
    <property type="evidence" value="ECO:0007669"/>
    <property type="project" value="UniProtKB-KW"/>
</dbReference>
<dbReference type="RefSeq" id="WP_050152177.1">
    <property type="nucleotide sequence ID" value="NZ_CP104006.1"/>
</dbReference>
<evidence type="ECO:0000313" key="4">
    <source>
        <dbReference type="Proteomes" id="UP001057860"/>
    </source>
</evidence>
<evidence type="ECO:0000313" key="3">
    <source>
        <dbReference type="EMBL" id="UWM43588.1"/>
    </source>
</evidence>
<dbReference type="EMBL" id="CP104006">
    <property type="protein sequence ID" value="UWM43588.1"/>
    <property type="molecule type" value="Genomic_DNA"/>
</dbReference>
<keyword evidence="4" id="KW-1185">Reference proteome</keyword>
<dbReference type="InterPro" id="IPR003819">
    <property type="entry name" value="TauD/TfdA-like"/>
</dbReference>
<dbReference type="Proteomes" id="UP001057860">
    <property type="component" value="Chromosome"/>
</dbReference>
<evidence type="ECO:0000256" key="1">
    <source>
        <dbReference type="ARBA" id="ARBA00023002"/>
    </source>
</evidence>
<keyword evidence="3" id="KW-0223">Dioxygenase</keyword>
<sequence>MNGYNSVENCTSVDSFLELARSLGEIICHPNGELYDIVIANDGTNARTGSFSKNFSFKDFPLHTDTAFWAIPARLLVMWSPKASSASTTIVSWNDLLKLFSESEKNILYDAIFTVHTYEHIKYSGVKFVTSGKKGFRYDPNIMHPANKQGEEFVMVYKKAIQEVKLVDFNWSGSNALVLDNWNMLHGRKHVENIHENRRVFRAYVR</sequence>
<name>A0ABY5UJC3_9GAMM</name>
<feature type="domain" description="TauD/TfdA-like" evidence="2">
    <location>
        <begin position="12"/>
        <end position="204"/>
    </location>
</feature>
<dbReference type="Pfam" id="PF02668">
    <property type="entry name" value="TauD"/>
    <property type="match status" value="1"/>
</dbReference>
<organism evidence="3 4">
    <name type="scientific">Yersinia alsatica</name>
    <dbReference type="NCBI Taxonomy" id="2890317"/>
    <lineage>
        <taxon>Bacteria</taxon>
        <taxon>Pseudomonadati</taxon>
        <taxon>Pseudomonadota</taxon>
        <taxon>Gammaproteobacteria</taxon>
        <taxon>Enterobacterales</taxon>
        <taxon>Yersiniaceae</taxon>
        <taxon>Yersinia</taxon>
    </lineage>
</organism>
<evidence type="ECO:0000259" key="2">
    <source>
        <dbReference type="Pfam" id="PF02668"/>
    </source>
</evidence>
<reference evidence="3" key="1">
    <citation type="submission" date="2022-08" db="EMBL/GenBank/DDBJ databases">
        <authorList>
            <person name="Bogun A."/>
            <person name="Kislichkina A."/>
            <person name="Solomentsev V."/>
            <person name="Skryabin Y."/>
            <person name="Sizova A."/>
            <person name="Platonov M."/>
            <person name="Dentovskaya S."/>
        </authorList>
    </citation>
    <scope>NUCLEOTIDE SEQUENCE</scope>
    <source>
        <strain evidence="3">SCPM-O-B-7604</strain>
    </source>
</reference>
<keyword evidence="1" id="KW-0560">Oxidoreductase</keyword>
<gene>
    <name evidence="3" type="ORF">N0H69_12695</name>
</gene>
<proteinExistence type="predicted"/>
<protein>
    <submittedName>
        <fullName evidence="3">TauD/TfdA family dioxygenase</fullName>
    </submittedName>
</protein>
<dbReference type="SUPFAM" id="SSF51197">
    <property type="entry name" value="Clavaminate synthase-like"/>
    <property type="match status" value="1"/>
</dbReference>
<accession>A0ABY5UJC3</accession>
<dbReference type="InterPro" id="IPR042098">
    <property type="entry name" value="TauD-like_sf"/>
</dbReference>